<evidence type="ECO:0000256" key="10">
    <source>
        <dbReference type="SAM" id="SignalP"/>
    </source>
</evidence>
<evidence type="ECO:0000259" key="11">
    <source>
        <dbReference type="PROSITE" id="PS51724"/>
    </source>
</evidence>
<name>A0A0S2THA2_9GAMM</name>
<dbReference type="EMBL" id="CP013099">
    <property type="protein sequence ID" value="ALP54484.1"/>
    <property type="molecule type" value="Genomic_DNA"/>
</dbReference>
<evidence type="ECO:0000256" key="3">
    <source>
        <dbReference type="ARBA" id="ARBA00022676"/>
    </source>
</evidence>
<dbReference type="Pfam" id="PF05036">
    <property type="entry name" value="SPOR"/>
    <property type="match status" value="1"/>
</dbReference>
<dbReference type="CDD" id="cd16913">
    <property type="entry name" value="YkuD_like"/>
    <property type="match status" value="1"/>
</dbReference>
<evidence type="ECO:0000256" key="4">
    <source>
        <dbReference type="ARBA" id="ARBA00022679"/>
    </source>
</evidence>
<dbReference type="PROSITE" id="PS51782">
    <property type="entry name" value="LYSM"/>
    <property type="match status" value="1"/>
</dbReference>
<dbReference type="GO" id="GO:0016757">
    <property type="term" value="F:glycosyltransferase activity"/>
    <property type="evidence" value="ECO:0007669"/>
    <property type="project" value="UniProtKB-KW"/>
</dbReference>
<dbReference type="InterPro" id="IPR018392">
    <property type="entry name" value="LysM"/>
</dbReference>
<accession>A0A0S2THA2</accession>
<dbReference type="Pfam" id="PF01476">
    <property type="entry name" value="LysM"/>
    <property type="match status" value="1"/>
</dbReference>
<keyword evidence="7 9" id="KW-0573">Peptidoglycan synthesis</keyword>
<dbReference type="SMART" id="SM00257">
    <property type="entry name" value="LysM"/>
    <property type="match status" value="1"/>
</dbReference>
<proteinExistence type="inferred from homology"/>
<keyword evidence="10" id="KW-0732">Signal</keyword>
<dbReference type="SUPFAM" id="SSF141523">
    <property type="entry name" value="L,D-transpeptidase catalytic domain-like"/>
    <property type="match status" value="1"/>
</dbReference>
<keyword evidence="3" id="KW-0328">Glycosyltransferase</keyword>
<keyword evidence="4" id="KW-0808">Transferase</keyword>
<dbReference type="Proteomes" id="UP000055136">
    <property type="component" value="Chromosome"/>
</dbReference>
<comment type="caution">
    <text evidence="9">Lacks conserved residue(s) required for the propagation of feature annotation.</text>
</comment>
<dbReference type="UniPathway" id="UPA00219"/>
<evidence type="ECO:0000256" key="8">
    <source>
        <dbReference type="ARBA" id="ARBA00023316"/>
    </source>
</evidence>
<feature type="chain" id="PRO_5006604996" description="LysM domain-containing protein" evidence="10">
    <location>
        <begin position="22"/>
        <end position="393"/>
    </location>
</feature>
<feature type="domain" description="LysM" evidence="12">
    <location>
        <begin position="37"/>
        <end position="82"/>
    </location>
</feature>
<evidence type="ECO:0000259" key="13">
    <source>
        <dbReference type="PROSITE" id="PS52029"/>
    </source>
</evidence>
<evidence type="ECO:0008006" key="16">
    <source>
        <dbReference type="Google" id="ProtNLM"/>
    </source>
</evidence>
<evidence type="ECO:0000256" key="6">
    <source>
        <dbReference type="ARBA" id="ARBA00022960"/>
    </source>
</evidence>
<evidence type="ECO:0000256" key="5">
    <source>
        <dbReference type="ARBA" id="ARBA00022801"/>
    </source>
</evidence>
<dbReference type="InterPro" id="IPR038063">
    <property type="entry name" value="Transpep_catalytic_dom"/>
</dbReference>
<dbReference type="PROSITE" id="PS51724">
    <property type="entry name" value="SPOR"/>
    <property type="match status" value="1"/>
</dbReference>
<dbReference type="PANTHER" id="PTHR30582:SF24">
    <property type="entry name" value="L,D-TRANSPEPTIDASE ERFK_SRFK-RELATED"/>
    <property type="match status" value="1"/>
</dbReference>
<evidence type="ECO:0000313" key="15">
    <source>
        <dbReference type="Proteomes" id="UP000055136"/>
    </source>
</evidence>
<dbReference type="InterPro" id="IPR005490">
    <property type="entry name" value="LD_TPept_cat_dom"/>
</dbReference>
<dbReference type="Gene3D" id="3.30.70.1070">
    <property type="entry name" value="Sporulation related repeat"/>
    <property type="match status" value="1"/>
</dbReference>
<protein>
    <recommendedName>
        <fullName evidence="16">LysM domain-containing protein</fullName>
    </recommendedName>
</protein>
<dbReference type="CDD" id="cd00118">
    <property type="entry name" value="LysM"/>
    <property type="match status" value="1"/>
</dbReference>
<dbReference type="AlphaFoldDB" id="A0A0S2THA2"/>
<dbReference type="Gene3D" id="3.10.350.10">
    <property type="entry name" value="LysM domain"/>
    <property type="match status" value="1"/>
</dbReference>
<dbReference type="GO" id="GO:0071555">
    <property type="term" value="P:cell wall organization"/>
    <property type="evidence" value="ECO:0007669"/>
    <property type="project" value="UniProtKB-UniRule"/>
</dbReference>
<keyword evidence="8 9" id="KW-0961">Cell wall biogenesis/degradation</keyword>
<dbReference type="PANTHER" id="PTHR30582">
    <property type="entry name" value="L,D-TRANSPEPTIDASE"/>
    <property type="match status" value="1"/>
</dbReference>
<evidence type="ECO:0000256" key="1">
    <source>
        <dbReference type="ARBA" id="ARBA00004752"/>
    </source>
</evidence>
<evidence type="ECO:0000256" key="7">
    <source>
        <dbReference type="ARBA" id="ARBA00022984"/>
    </source>
</evidence>
<sequence length="393" mass="42939">MTAVRYWLGAVLLCGAAPAGAVTYVLPDTDDVIGQVQYARAQASDTLLTLARQYDVGYAQIKAANPDILDPTRLEAGRRVVIPTRFVLPAGARRGIVVNLAEQRLYHYQYPPEGPALVSTYPVSVGPEGGARRGSFAIDQRLRKPSWDVPAAARAANPSLPAVVPPGATNPLGEYALVLDGGGYMIHGTNEAYSIGMVVSRGSIRLYPEDMAVLVHRANKDTPVRIVDDAFKYGYRNGLLYFEIHKPDGVRGGLNLAALVNKVSAIIPDMLWSADWQRIRMTGERAAGIASPVARLRGQVSQPRRWQLQLATFKRYASARKLMLQLEELGVPVSSACAGDRCRVMAGPFRDVAYMKDLANRIKWITRIKSITRPYQPEEDALPALAQTVAMSD</sequence>
<dbReference type="GO" id="GO:0005576">
    <property type="term" value="C:extracellular region"/>
    <property type="evidence" value="ECO:0007669"/>
    <property type="project" value="TreeGrafter"/>
</dbReference>
<feature type="signal peptide" evidence="10">
    <location>
        <begin position="1"/>
        <end position="21"/>
    </location>
</feature>
<keyword evidence="5" id="KW-0378">Hydrolase</keyword>
<dbReference type="Gene3D" id="2.40.440.10">
    <property type="entry name" value="L,D-transpeptidase catalytic domain-like"/>
    <property type="match status" value="1"/>
</dbReference>
<dbReference type="InterPro" id="IPR050979">
    <property type="entry name" value="LD-transpeptidase"/>
</dbReference>
<dbReference type="Pfam" id="PF03734">
    <property type="entry name" value="YkuD"/>
    <property type="match status" value="1"/>
</dbReference>
<dbReference type="GO" id="GO:0042834">
    <property type="term" value="F:peptidoglycan binding"/>
    <property type="evidence" value="ECO:0007669"/>
    <property type="project" value="InterPro"/>
</dbReference>
<dbReference type="KEGG" id="tee:Tel_15750"/>
<feature type="domain" description="SPOR" evidence="11">
    <location>
        <begin position="300"/>
        <end position="375"/>
    </location>
</feature>
<dbReference type="InterPro" id="IPR036779">
    <property type="entry name" value="LysM_dom_sf"/>
</dbReference>
<organism evidence="14 15">
    <name type="scientific">Candidatus Tenderia electrophaga</name>
    <dbReference type="NCBI Taxonomy" id="1748243"/>
    <lineage>
        <taxon>Bacteria</taxon>
        <taxon>Pseudomonadati</taxon>
        <taxon>Pseudomonadota</taxon>
        <taxon>Gammaproteobacteria</taxon>
        <taxon>Candidatus Tenderiales</taxon>
        <taxon>Candidatus Tenderiaceae</taxon>
        <taxon>Candidatus Tenderia</taxon>
    </lineage>
</organism>
<dbReference type="STRING" id="1748243.Tel_15750"/>
<dbReference type="GO" id="GO:0008360">
    <property type="term" value="P:regulation of cell shape"/>
    <property type="evidence" value="ECO:0007669"/>
    <property type="project" value="UniProtKB-UniRule"/>
</dbReference>
<keyword evidence="6 9" id="KW-0133">Cell shape</keyword>
<evidence type="ECO:0000256" key="2">
    <source>
        <dbReference type="ARBA" id="ARBA00005992"/>
    </source>
</evidence>
<comment type="similarity">
    <text evidence="2">Belongs to the YkuD family.</text>
</comment>
<feature type="domain" description="L,D-TPase catalytic" evidence="13">
    <location>
        <begin position="94"/>
        <end position="227"/>
    </location>
</feature>
<dbReference type="GO" id="GO:0018104">
    <property type="term" value="P:peptidoglycan-protein cross-linking"/>
    <property type="evidence" value="ECO:0007669"/>
    <property type="project" value="TreeGrafter"/>
</dbReference>
<dbReference type="PROSITE" id="PS52029">
    <property type="entry name" value="LD_TPASE"/>
    <property type="match status" value="1"/>
</dbReference>
<dbReference type="InterPro" id="IPR036680">
    <property type="entry name" value="SPOR-like_sf"/>
</dbReference>
<dbReference type="SUPFAM" id="SSF54106">
    <property type="entry name" value="LysM domain"/>
    <property type="match status" value="1"/>
</dbReference>
<evidence type="ECO:0000259" key="12">
    <source>
        <dbReference type="PROSITE" id="PS51782"/>
    </source>
</evidence>
<keyword evidence="15" id="KW-1185">Reference proteome</keyword>
<gene>
    <name evidence="14" type="ORF">Tel_15750</name>
</gene>
<dbReference type="GO" id="GO:0071972">
    <property type="term" value="F:peptidoglycan L,D-transpeptidase activity"/>
    <property type="evidence" value="ECO:0007669"/>
    <property type="project" value="TreeGrafter"/>
</dbReference>
<dbReference type="InterPro" id="IPR007730">
    <property type="entry name" value="SPOR-like_dom"/>
</dbReference>
<reference evidence="14" key="1">
    <citation type="submission" date="2015-10" db="EMBL/GenBank/DDBJ databases">
        <title>Description of Candidatus Tenderia electrophaga gen. nov, sp. nov., an Uncultivated Electroautotroph from a Biocathode Enrichment.</title>
        <authorList>
            <person name="Eddie B.J."/>
            <person name="Malanoski A.P."/>
            <person name="Wang Z."/>
            <person name="Hall R.J."/>
            <person name="Oh S.D."/>
            <person name="Heiner C."/>
            <person name="Lin B."/>
            <person name="Strycharz-Glaven S.M."/>
        </authorList>
    </citation>
    <scope>NUCLEOTIDE SEQUENCE [LARGE SCALE GENOMIC DNA]</scope>
    <source>
        <strain evidence="14">NRL1</strain>
    </source>
</reference>
<evidence type="ECO:0000256" key="9">
    <source>
        <dbReference type="PROSITE-ProRule" id="PRU01373"/>
    </source>
</evidence>
<evidence type="ECO:0000313" key="14">
    <source>
        <dbReference type="EMBL" id="ALP54484.1"/>
    </source>
</evidence>
<comment type="pathway">
    <text evidence="1 9">Cell wall biogenesis; peptidoglycan biosynthesis.</text>
</comment>
<dbReference type="SUPFAM" id="SSF110997">
    <property type="entry name" value="Sporulation related repeat"/>
    <property type="match status" value="1"/>
</dbReference>